<protein>
    <recommendedName>
        <fullName evidence="1">Non-haem dioxygenase N-terminal domain-containing protein</fullName>
    </recommendedName>
</protein>
<dbReference type="Gene3D" id="2.60.120.330">
    <property type="entry name" value="B-lactam Antibiotic, Isopenicillin N Synthase, Chain"/>
    <property type="match status" value="1"/>
</dbReference>
<organism evidence="2 3">
    <name type="scientific">Colletotrichum liriopes</name>
    <dbReference type="NCBI Taxonomy" id="708192"/>
    <lineage>
        <taxon>Eukaryota</taxon>
        <taxon>Fungi</taxon>
        <taxon>Dikarya</taxon>
        <taxon>Ascomycota</taxon>
        <taxon>Pezizomycotina</taxon>
        <taxon>Sordariomycetes</taxon>
        <taxon>Hypocreomycetidae</taxon>
        <taxon>Glomerellales</taxon>
        <taxon>Glomerellaceae</taxon>
        <taxon>Colletotrichum</taxon>
        <taxon>Colletotrichum spaethianum species complex</taxon>
    </lineage>
</organism>
<dbReference type="EMBL" id="BPPX01000021">
    <property type="protein sequence ID" value="GJC86301.1"/>
    <property type="molecule type" value="Genomic_DNA"/>
</dbReference>
<dbReference type="AlphaFoldDB" id="A0AA37GTW0"/>
<dbReference type="InterPro" id="IPR026992">
    <property type="entry name" value="DIOX_N"/>
</dbReference>
<accession>A0AA37GTW0</accession>
<dbReference type="InterPro" id="IPR027443">
    <property type="entry name" value="IPNS-like_sf"/>
</dbReference>
<proteinExistence type="predicted"/>
<comment type="caution">
    <text evidence="2">The sequence shown here is derived from an EMBL/GenBank/DDBJ whole genome shotgun (WGS) entry which is preliminary data.</text>
</comment>
<reference evidence="2 3" key="1">
    <citation type="submission" date="2021-07" db="EMBL/GenBank/DDBJ databases">
        <title>Genome data of Colletotrichum spaethianum.</title>
        <authorList>
            <person name="Utami Y.D."/>
            <person name="Hiruma K."/>
        </authorList>
    </citation>
    <scope>NUCLEOTIDE SEQUENCE [LARGE SCALE GENOMIC DNA]</scope>
    <source>
        <strain evidence="2 3">MAFF 242679</strain>
    </source>
</reference>
<evidence type="ECO:0000259" key="1">
    <source>
        <dbReference type="Pfam" id="PF14226"/>
    </source>
</evidence>
<evidence type="ECO:0000313" key="2">
    <source>
        <dbReference type="EMBL" id="GJC86301.1"/>
    </source>
</evidence>
<gene>
    <name evidence="2" type="ORF">ColLi_09139</name>
</gene>
<dbReference type="SUPFAM" id="SSF51197">
    <property type="entry name" value="Clavaminate synthase-like"/>
    <property type="match status" value="1"/>
</dbReference>
<feature type="domain" description="Non-haem dioxygenase N-terminal" evidence="1">
    <location>
        <begin position="21"/>
        <end position="73"/>
    </location>
</feature>
<sequence>MSVSHQSNSVACDSQAEHPSIPLVDLEGLKSAHSQTAQQAGEAQVDAFKTFGFAYARNHGLPQETVDAAFQWVFSPDSCLCMISQLTIPSRAPSSSRCPRQRRKKVTQMVFDADEISERRKMPDFKESYEISRENDDHLSNIWIPDESLPGFRVFFNSFYKDFYGLSGY</sequence>
<name>A0AA37GTW0_9PEZI</name>
<keyword evidence="3" id="KW-1185">Reference proteome</keyword>
<dbReference type="Proteomes" id="UP001055172">
    <property type="component" value="Unassembled WGS sequence"/>
</dbReference>
<evidence type="ECO:0000313" key="3">
    <source>
        <dbReference type="Proteomes" id="UP001055172"/>
    </source>
</evidence>
<dbReference type="Pfam" id="PF14226">
    <property type="entry name" value="DIOX_N"/>
    <property type="match status" value="1"/>
</dbReference>